<reference evidence="3 4" key="1">
    <citation type="submission" date="2021-03" db="EMBL/GenBank/DDBJ databases">
        <title>Sequencing the genomes of 1000 actinobacteria strains.</title>
        <authorList>
            <person name="Klenk H.-P."/>
        </authorList>
    </citation>
    <scope>NUCLEOTIDE SEQUENCE [LARGE SCALE GENOMIC DNA]</scope>
    <source>
        <strain evidence="3 4">DSM 12544</strain>
    </source>
</reference>
<keyword evidence="2" id="KW-1133">Transmembrane helix</keyword>
<feature type="transmembrane region" description="Helical" evidence="2">
    <location>
        <begin position="53"/>
        <end position="75"/>
    </location>
</feature>
<dbReference type="Proteomes" id="UP001519331">
    <property type="component" value="Unassembled WGS sequence"/>
</dbReference>
<gene>
    <name evidence="3" type="ORF">JOF45_001443</name>
</gene>
<organism evidence="3 4">
    <name type="scientific">Nesterenkonia lacusekhoensis</name>
    <dbReference type="NCBI Taxonomy" id="150832"/>
    <lineage>
        <taxon>Bacteria</taxon>
        <taxon>Bacillati</taxon>
        <taxon>Actinomycetota</taxon>
        <taxon>Actinomycetes</taxon>
        <taxon>Micrococcales</taxon>
        <taxon>Micrococcaceae</taxon>
        <taxon>Nesterenkonia</taxon>
    </lineage>
</organism>
<dbReference type="GO" id="GO:0051301">
    <property type="term" value="P:cell division"/>
    <property type="evidence" value="ECO:0007669"/>
    <property type="project" value="UniProtKB-KW"/>
</dbReference>
<proteinExistence type="predicted"/>
<dbReference type="EMBL" id="JAGINX010000001">
    <property type="protein sequence ID" value="MBP2318424.1"/>
    <property type="molecule type" value="Genomic_DNA"/>
</dbReference>
<evidence type="ECO:0000313" key="4">
    <source>
        <dbReference type="Proteomes" id="UP001519331"/>
    </source>
</evidence>
<sequence>MSAEARAEDALQAVRGSTARQLDAAPLEEQEGLRSVRPALRALPKVKERQRGLLAGIIGLLAAALAIVLAVNIHISSTQYQAVELQNQYTALSQQNQALSQQVQYRQSPQSLSDNAVSLGMVMPASAGSFDLSSGAVAGEAAAADSSDRPSSFVSAPVQPGDEAAAPADVAEEAAGAPSGMLGSGALDTLTRPVGGQNGEEASGAEEPVEDLNGGTIPAPALN</sequence>
<keyword evidence="3" id="KW-0132">Cell division</keyword>
<evidence type="ECO:0000256" key="1">
    <source>
        <dbReference type="SAM" id="MobiDB-lite"/>
    </source>
</evidence>
<keyword evidence="2" id="KW-0812">Transmembrane</keyword>
<accession>A0ABS4T1U8</accession>
<protein>
    <submittedName>
        <fullName evidence="3">Cell division protein FtsL</fullName>
    </submittedName>
</protein>
<dbReference type="RefSeq" id="WP_210048772.1">
    <property type="nucleotide sequence ID" value="NZ_JAGINX010000001.1"/>
</dbReference>
<name>A0ABS4T1U8_9MICC</name>
<feature type="region of interest" description="Disordered" evidence="1">
    <location>
        <begin position="141"/>
        <end position="223"/>
    </location>
</feature>
<keyword evidence="2" id="KW-0472">Membrane</keyword>
<feature type="compositionally biased region" description="Low complexity" evidence="1">
    <location>
        <begin position="160"/>
        <end position="178"/>
    </location>
</feature>
<keyword evidence="3" id="KW-0131">Cell cycle</keyword>
<comment type="caution">
    <text evidence="3">The sequence shown here is derived from an EMBL/GenBank/DDBJ whole genome shotgun (WGS) entry which is preliminary data.</text>
</comment>
<keyword evidence="4" id="KW-1185">Reference proteome</keyword>
<evidence type="ECO:0000256" key="2">
    <source>
        <dbReference type="SAM" id="Phobius"/>
    </source>
</evidence>
<evidence type="ECO:0000313" key="3">
    <source>
        <dbReference type="EMBL" id="MBP2318424.1"/>
    </source>
</evidence>
<feature type="compositionally biased region" description="Low complexity" evidence="1">
    <location>
        <begin position="141"/>
        <end position="152"/>
    </location>
</feature>